<dbReference type="EMBL" id="VJMI01012157">
    <property type="protein sequence ID" value="KAF0750837.1"/>
    <property type="molecule type" value="Genomic_DNA"/>
</dbReference>
<name>A0A6A5AH77_APHAT</name>
<accession>A0A6A5AH77</accession>
<dbReference type="Gene3D" id="3.30.530.20">
    <property type="match status" value="1"/>
</dbReference>
<organism evidence="1 2">
    <name type="scientific">Aphanomyces astaci</name>
    <name type="common">Crayfish plague agent</name>
    <dbReference type="NCBI Taxonomy" id="112090"/>
    <lineage>
        <taxon>Eukaryota</taxon>
        <taxon>Sar</taxon>
        <taxon>Stramenopiles</taxon>
        <taxon>Oomycota</taxon>
        <taxon>Saprolegniomycetes</taxon>
        <taxon>Saprolegniales</taxon>
        <taxon>Verrucalvaceae</taxon>
        <taxon>Aphanomyces</taxon>
    </lineage>
</organism>
<gene>
    <name evidence="1" type="ORF">AaE_006579</name>
</gene>
<dbReference type="Proteomes" id="UP000469452">
    <property type="component" value="Unassembled WGS sequence"/>
</dbReference>
<proteinExistence type="predicted"/>
<comment type="caution">
    <text evidence="1">The sequence shown here is derived from an EMBL/GenBank/DDBJ whole genome shotgun (WGS) entry which is preliminary data.</text>
</comment>
<reference evidence="1 2" key="1">
    <citation type="submission" date="2019-06" db="EMBL/GenBank/DDBJ databases">
        <title>Genomics analysis of Aphanomyces spp. identifies a new class of oomycete effector associated with host adaptation.</title>
        <authorList>
            <person name="Gaulin E."/>
        </authorList>
    </citation>
    <scope>NUCLEOTIDE SEQUENCE [LARGE SCALE GENOMIC DNA]</scope>
    <source>
        <strain evidence="1 2">E</strain>
    </source>
</reference>
<sequence length="78" mass="8632">MCALVFQSVFVHDLPPVAGVVRSSVLSSGFVLQVTPDKMTRVTFTIRMDEDVAPLQAKPYQKQLLTLAKLKLAIERST</sequence>
<dbReference type="InterPro" id="IPR023393">
    <property type="entry name" value="START-like_dom_sf"/>
</dbReference>
<evidence type="ECO:0000313" key="2">
    <source>
        <dbReference type="Proteomes" id="UP000469452"/>
    </source>
</evidence>
<dbReference type="AlphaFoldDB" id="A0A6A5AH77"/>
<dbReference type="SUPFAM" id="SSF55961">
    <property type="entry name" value="Bet v1-like"/>
    <property type="match status" value="1"/>
</dbReference>
<evidence type="ECO:0000313" key="1">
    <source>
        <dbReference type="EMBL" id="KAF0750837.1"/>
    </source>
</evidence>
<protein>
    <submittedName>
        <fullName evidence="1">Uncharacterized protein</fullName>
    </submittedName>
</protein>